<evidence type="ECO:0000313" key="1">
    <source>
        <dbReference type="EMBL" id="WQJ51146.1"/>
    </source>
</evidence>
<accession>A0ABZ0Z260</accession>
<protein>
    <submittedName>
        <fullName evidence="1">Uncharacterized protein</fullName>
    </submittedName>
</protein>
<reference evidence="1 2" key="1">
    <citation type="submission" date="2023-11" db="EMBL/GenBank/DDBJ databases">
        <authorList>
            <person name="Cook R."/>
            <person name="Crisci M."/>
            <person name="Pye H."/>
            <person name="Adriaenssens E."/>
            <person name="Santini J."/>
        </authorList>
    </citation>
    <scope>NUCLEOTIDE SEQUENCE [LARGE SCALE GENOMIC DNA]</scope>
    <source>
        <strain evidence="1">Lak_Megaphage_RVC_AP3_GC26</strain>
    </source>
</reference>
<keyword evidence="2" id="KW-1185">Reference proteome</keyword>
<organism evidence="1 2">
    <name type="scientific">phage Lak_Megaphage_RVC_AP3_GC26</name>
    <dbReference type="NCBI Taxonomy" id="3109225"/>
    <lineage>
        <taxon>Viruses</taxon>
        <taxon>Duplodnaviria</taxon>
        <taxon>Heunggongvirae</taxon>
        <taxon>Uroviricota</taxon>
        <taxon>Caudoviricetes</taxon>
        <taxon>Caudoviricetes code 15 clade</taxon>
    </lineage>
</organism>
<evidence type="ECO:0000313" key="2">
    <source>
        <dbReference type="Proteomes" id="UP001348805"/>
    </source>
</evidence>
<dbReference type="EMBL" id="OR769219">
    <property type="protein sequence ID" value="WQJ51146.1"/>
    <property type="molecule type" value="Genomic_DNA"/>
</dbReference>
<proteinExistence type="predicted"/>
<sequence length="44" mass="5210">MWGFECPSFKEFREEDIVCKSIKFHLADEMQSSVMVTMYMDPSV</sequence>
<dbReference type="Proteomes" id="UP001348805">
    <property type="component" value="Segment"/>
</dbReference>
<name>A0ABZ0Z260_9CAUD</name>